<dbReference type="CDD" id="cd00038">
    <property type="entry name" value="CAP_ED"/>
    <property type="match status" value="1"/>
</dbReference>
<proteinExistence type="predicted"/>
<dbReference type="PROSITE" id="PS50042">
    <property type="entry name" value="CNMP_BINDING_3"/>
    <property type="match status" value="1"/>
</dbReference>
<sequence length="394" mass="46014">MHKYNTAHFKKSTIIYIKDQIPKDVFYIITKGKAISYGTFNYNVEFNQGDILGLVNILLNEPYFFNVKAMEDVEAIEVDITEVIKTKNEELMVKIAANLDASFETWLGRYYMLLSENKEIARIRTKEEIMNMADIYNKNEFKQVAYKLYNEYMKLFPDNADDVKDKLSEITPIEEPQKNDDNIYYYKKGYCLYTELEYTNTLYIIKSGVIGIYNIINSKQMTRAIYSKNSMIDGYKPVLQYLPLSTCAVALEDTAIKKVTRNELINISEQDPELNLYYIKMVSIKIRNTILKLMVLSVDDLLSKLLITLYYMLKTEILPEDVNSINLLYTLNDIKTLTDIKDVKLIERELNRVRGVSVGSDGYINITDIKSLIIEYRNCINRLSNTHHHSMMYF</sequence>
<dbReference type="InterPro" id="IPR000595">
    <property type="entry name" value="cNMP-bd_dom"/>
</dbReference>
<evidence type="ECO:0000259" key="1">
    <source>
        <dbReference type="PROSITE" id="PS50042"/>
    </source>
</evidence>
<accession>A0A1E5NEV3</accession>
<comment type="caution">
    <text evidence="2">The sequence shown here is derived from an EMBL/GenBank/DDBJ whole genome shotgun (WGS) entry which is preliminary data.</text>
</comment>
<dbReference type="InterPro" id="IPR018490">
    <property type="entry name" value="cNMP-bd_dom_sf"/>
</dbReference>
<dbReference type="AlphaFoldDB" id="A0A1E5NEV3"/>
<feature type="domain" description="Cyclic nucleotide-binding" evidence="1">
    <location>
        <begin position="24"/>
        <end position="79"/>
    </location>
</feature>
<reference evidence="2 3" key="1">
    <citation type="submission" date="2016-08" db="EMBL/GenBank/DDBJ databases">
        <title>Characterization and recognition of Brachyspira hampsonii sp. nov., a novel intestinal spirochete that is pathogenic to pigs.</title>
        <authorList>
            <person name="Mirajkar N."/>
            <person name="La T."/>
            <person name="Phillips N."/>
            <person name="Hampson D."/>
            <person name="Gebhart C."/>
        </authorList>
    </citation>
    <scope>NUCLEOTIDE SEQUENCE [LARGE SCALE GENOMIC DNA]</scope>
    <source>
        <strain evidence="2 3">P280/1</strain>
    </source>
</reference>
<evidence type="ECO:0000313" key="2">
    <source>
        <dbReference type="EMBL" id="OEJ14684.1"/>
    </source>
</evidence>
<gene>
    <name evidence="2" type="ORF">BFL38_07520</name>
</gene>
<name>A0A1E5NEV3_9SPIR</name>
<dbReference type="RefSeq" id="WP_069726194.1">
    <property type="nucleotide sequence ID" value="NZ_MDCO01000009.1"/>
</dbReference>
<dbReference type="Gene3D" id="2.60.120.10">
    <property type="entry name" value="Jelly Rolls"/>
    <property type="match status" value="2"/>
</dbReference>
<dbReference type="EMBL" id="MDCO01000009">
    <property type="protein sequence ID" value="OEJ14684.1"/>
    <property type="molecule type" value="Genomic_DNA"/>
</dbReference>
<dbReference type="InterPro" id="IPR014710">
    <property type="entry name" value="RmlC-like_jellyroll"/>
</dbReference>
<dbReference type="Pfam" id="PF00027">
    <property type="entry name" value="cNMP_binding"/>
    <property type="match status" value="1"/>
</dbReference>
<organism evidence="2 3">
    <name type="scientific">Brachyspira hampsonii</name>
    <dbReference type="NCBI Taxonomy" id="1287055"/>
    <lineage>
        <taxon>Bacteria</taxon>
        <taxon>Pseudomonadati</taxon>
        <taxon>Spirochaetota</taxon>
        <taxon>Spirochaetia</taxon>
        <taxon>Brachyspirales</taxon>
        <taxon>Brachyspiraceae</taxon>
        <taxon>Brachyspira</taxon>
    </lineage>
</organism>
<protein>
    <submittedName>
        <fullName evidence="2">cAMP-binding protein</fullName>
    </submittedName>
</protein>
<dbReference type="SUPFAM" id="SSF51206">
    <property type="entry name" value="cAMP-binding domain-like"/>
    <property type="match status" value="2"/>
</dbReference>
<evidence type="ECO:0000313" key="3">
    <source>
        <dbReference type="Proteomes" id="UP000095247"/>
    </source>
</evidence>
<dbReference type="Proteomes" id="UP000095247">
    <property type="component" value="Unassembled WGS sequence"/>
</dbReference>